<comment type="caution">
    <text evidence="2">The sequence shown here is derived from an EMBL/GenBank/DDBJ whole genome shotgun (WGS) entry which is preliminary data.</text>
</comment>
<accession>A0A934HVC2</accession>
<organism evidence="2 3">
    <name type="scientific">Clostridium aciditolerans</name>
    <dbReference type="NCBI Taxonomy" id="339861"/>
    <lineage>
        <taxon>Bacteria</taxon>
        <taxon>Bacillati</taxon>
        <taxon>Bacillota</taxon>
        <taxon>Clostridia</taxon>
        <taxon>Eubacteriales</taxon>
        <taxon>Clostridiaceae</taxon>
        <taxon>Clostridium</taxon>
    </lineage>
</organism>
<sequence>MKKIFSGILSLLLLSYTAVQGTIVQAAGASVAPIPSEVTITNNVGKADTIYVTGVTGGDIVTIYNASSGGKVLGKKTVSNQKTDVTISISQLGSSEGSVYITVTSAKMTESSRTEISYPAEGQSESPLADNIKITNNSGKSDTIYVSGLAPRDVVRIYTSATGGKLLCSSTIGSNKTDATMSISQLGINAGSVYAAVTTQGMHESDRVQIDFPGEGQSEAPSSNNINITNNSGKSDTIYVSGLAAGDKVNVYNAATGGKLLCSSTVGSQKTEISLTISQIGTAAGNVYVSVKSPGLLESTRTEVGFSAEGQSDIIQADNVTVTNNSGKSDTIHVTGLTQGDKVNVYNASTGGKLLGSAVASSDSSATVSIGQLGTAAGNVYISITTPGMLESSRKKVSYSAESQSNSVDTENIVVTNNAGKADTIYVSQLNAGDLVKVYDSASGGNLLASATVPDSATDVTISVPQLGSAAGSVYVSITGKGKLESSRAQVDYSSESKSDSLDANNVSITNRSGSADTVSVSGLSQNDVIKVYDLAKGGNLLASATVASGETNATISIAQLGTTAGSVYVSRTSLNKAESDRIKIDYLAEAKSSDPKAENIIVTNNAGMNDTVQINGLSANDVVKVYDSPQGGIVLGSATVDNYQTEATVSIPQLGNDAGSVYISVTSTNKGESGRTQVGFSAESKSKSPVTSKISIINNAGMASTVTVSGVTGNDVVKVYDSAQGGTLLGSGTVGTYDTEATISVTQLGSEAGNVFVSITSKGKLESDRVQAAYSAKLVSSAPNAANIIVENNAGIKDTVKLAGLQSNDIVKVYDSAQGGNLLGSATVSGDSMEAIVSITQLGVSSGTIYVSLTSTGKTESSRTAVQYNAESQSNDLSIGDITIENNSGTSDIITVTGVATNDVVKVYSSEVGGSLLGTATVSSGNSQAIVTISQLGTNAGSVYISVIRSGKTESNRVKADYLAESSAPVIGNIFITNNAVISDTVTVKNLTANDVVKVYDAAQGGNLLGYAVVSANSNEVTVTISQLTTASGSVYVSVTNFGKCESKRTKADYIAEQTSAALYPGNVSIVNNAVGTSDVITVNNLSSNDLIKVYDAATGGNLIGTAVVSSNDTQATITISQLSTSAGSVYITVTSLGKIESSRTKIDYTAEN</sequence>
<proteinExistence type="predicted"/>
<keyword evidence="3" id="KW-1185">Reference proteome</keyword>
<protein>
    <submittedName>
        <fullName evidence="2">Uncharacterized protein</fullName>
    </submittedName>
</protein>
<keyword evidence="1" id="KW-0732">Signal</keyword>
<feature type="signal peptide" evidence="1">
    <location>
        <begin position="1"/>
        <end position="21"/>
    </location>
</feature>
<feature type="chain" id="PRO_5038628708" evidence="1">
    <location>
        <begin position="22"/>
        <end position="1154"/>
    </location>
</feature>
<dbReference type="Proteomes" id="UP000622687">
    <property type="component" value="Unassembled WGS sequence"/>
</dbReference>
<reference evidence="2" key="1">
    <citation type="submission" date="2020-12" db="EMBL/GenBank/DDBJ databases">
        <title>Clostridium thailandense sp. nov., a novel acetogenic bacterium isolated from peat land soil in Thailand.</title>
        <authorList>
            <person name="Chaikitkaew S."/>
            <person name="Birkeland N.K."/>
        </authorList>
    </citation>
    <scope>NUCLEOTIDE SEQUENCE</scope>
    <source>
        <strain evidence="2">DSM 17425</strain>
    </source>
</reference>
<evidence type="ECO:0000256" key="1">
    <source>
        <dbReference type="SAM" id="SignalP"/>
    </source>
</evidence>
<evidence type="ECO:0000313" key="2">
    <source>
        <dbReference type="EMBL" id="MBI6872629.1"/>
    </source>
</evidence>
<dbReference type="RefSeq" id="WP_211142124.1">
    <property type="nucleotide sequence ID" value="NZ_JAEEGB010000007.1"/>
</dbReference>
<dbReference type="AlphaFoldDB" id="A0A934HVC2"/>
<dbReference type="EMBL" id="JAEEGB010000007">
    <property type="protein sequence ID" value="MBI6872629.1"/>
    <property type="molecule type" value="Genomic_DNA"/>
</dbReference>
<name>A0A934HVC2_9CLOT</name>
<evidence type="ECO:0000313" key="3">
    <source>
        <dbReference type="Proteomes" id="UP000622687"/>
    </source>
</evidence>
<gene>
    <name evidence="2" type="ORF">I6U51_07880</name>
</gene>